<dbReference type="OMA" id="IKDKVEC"/>
<dbReference type="Proteomes" id="UP000028524">
    <property type="component" value="Unassembled WGS sequence"/>
</dbReference>
<reference evidence="2 3" key="1">
    <citation type="journal article" date="2014" name="BMC Genomics">
        <title>Comparative genome sequencing reveals chemotype-specific gene clusters in the toxigenic black mold Stachybotrys.</title>
        <authorList>
            <person name="Semeiks J."/>
            <person name="Borek D."/>
            <person name="Otwinowski Z."/>
            <person name="Grishin N.V."/>
        </authorList>
    </citation>
    <scope>NUCLEOTIDE SEQUENCE [LARGE SCALE GENOMIC DNA]</scope>
    <source>
        <strain evidence="2 3">IBT 40285</strain>
    </source>
</reference>
<feature type="signal peptide" evidence="1">
    <location>
        <begin position="1"/>
        <end position="20"/>
    </location>
</feature>
<evidence type="ECO:0000313" key="2">
    <source>
        <dbReference type="EMBL" id="KFA64538.1"/>
    </source>
</evidence>
<dbReference type="GO" id="GO:0005576">
    <property type="term" value="C:extracellular region"/>
    <property type="evidence" value="ECO:0007669"/>
    <property type="project" value="TreeGrafter"/>
</dbReference>
<proteinExistence type="predicted"/>
<dbReference type="AlphaFoldDB" id="A0A084QKQ3"/>
<organism evidence="2 3">
    <name type="scientific">Stachybotrys chlorohalonatus (strain IBT 40285)</name>
    <dbReference type="NCBI Taxonomy" id="1283841"/>
    <lineage>
        <taxon>Eukaryota</taxon>
        <taxon>Fungi</taxon>
        <taxon>Dikarya</taxon>
        <taxon>Ascomycota</taxon>
        <taxon>Pezizomycotina</taxon>
        <taxon>Sordariomycetes</taxon>
        <taxon>Hypocreomycetidae</taxon>
        <taxon>Hypocreales</taxon>
        <taxon>Stachybotryaceae</taxon>
        <taxon>Stachybotrys</taxon>
    </lineage>
</organism>
<dbReference type="PANTHER" id="PTHR38787">
    <property type="entry name" value="REGULATORY P DOMAIN-CONTAINING PROTEIN"/>
    <property type="match status" value="1"/>
</dbReference>
<protein>
    <recommendedName>
        <fullName evidence="4">Regulatory P domain-containing protein</fullName>
    </recommendedName>
</protein>
<gene>
    <name evidence="2" type="ORF">S40285_06441</name>
</gene>
<evidence type="ECO:0000313" key="3">
    <source>
        <dbReference type="Proteomes" id="UP000028524"/>
    </source>
</evidence>
<feature type="non-terminal residue" evidence="2">
    <location>
        <position position="472"/>
    </location>
</feature>
<evidence type="ECO:0008006" key="4">
    <source>
        <dbReference type="Google" id="ProtNLM"/>
    </source>
</evidence>
<evidence type="ECO:0000256" key="1">
    <source>
        <dbReference type="SAM" id="SignalP"/>
    </source>
</evidence>
<dbReference type="STRING" id="1283841.A0A084QKQ3"/>
<dbReference type="HOGENOM" id="CLU_031217_0_0_1"/>
<sequence>MKAASMMVAALAAVVNSVAAKELPPNEALREVYDSGNMHMELKALKLASWDRQTRSGEMNSTQYPSRSAADPAVPCTNGRAVVGSDSFRCSNVDFYDFQSHAALGSATGQGSSTWGWVSPEGREFVVIAQADGASFSEVSAAGRLIYLGRLPRYSSNSIWREIRGYRNYVIIGSEASNHGVQIFDWRRLLTVDPASPRVFSNTADLTGRFTGLPQGSTHNVVVNEERNYGVAVGAVPRTGACRSGLIFFDLTNPANPTSPGCAPGDGYVHDAQCLVYRGPDTRYSGRDICYGYNEDTLTIYDVTNKASPVIISRTSYTGAQYTHQGWVTNTTWQEFLVLDDEYDEYRRSGPASDGRATTYFWDIRDLRAPRQTGYFKSSVVSVDHNQFVHNGFAYQSNYGAGLRILDVRSLPQDPTGGSVREVGYFDVYPEDDNRTGGGVADFVGTWSHYPFLPSGYIVVNTIERGAFVLRR</sequence>
<keyword evidence="1" id="KW-0732">Signal</keyword>
<accession>A0A084QKQ3</accession>
<dbReference type="OrthoDB" id="2099887at2759"/>
<dbReference type="NCBIfam" id="TIGR04312">
    <property type="entry name" value="choice_anch_B"/>
    <property type="match status" value="1"/>
</dbReference>
<dbReference type="InParanoid" id="A0A084QKQ3"/>
<dbReference type="EMBL" id="KL660679">
    <property type="protein sequence ID" value="KFA64538.1"/>
    <property type="molecule type" value="Genomic_DNA"/>
</dbReference>
<keyword evidence="3" id="KW-1185">Reference proteome</keyword>
<name>A0A084QKQ3_STAC4</name>
<dbReference type="PANTHER" id="PTHR38787:SF3">
    <property type="entry name" value="REGULATORY P DOMAIN-CONTAINING PROTEIN"/>
    <property type="match status" value="1"/>
</dbReference>
<dbReference type="InterPro" id="IPR027589">
    <property type="entry name" value="Choice_anch_B"/>
</dbReference>
<feature type="chain" id="PRO_5001779405" description="Regulatory P domain-containing protein" evidence="1">
    <location>
        <begin position="21"/>
        <end position="472"/>
    </location>
</feature>